<reference evidence="1" key="1">
    <citation type="journal article" date="2020" name="Stud. Mycol.">
        <title>101 Dothideomycetes genomes: a test case for predicting lifestyles and emergence of pathogens.</title>
        <authorList>
            <person name="Haridas S."/>
            <person name="Albert R."/>
            <person name="Binder M."/>
            <person name="Bloem J."/>
            <person name="Labutti K."/>
            <person name="Salamov A."/>
            <person name="Andreopoulos B."/>
            <person name="Baker S."/>
            <person name="Barry K."/>
            <person name="Bills G."/>
            <person name="Bluhm B."/>
            <person name="Cannon C."/>
            <person name="Castanera R."/>
            <person name="Culley D."/>
            <person name="Daum C."/>
            <person name="Ezra D."/>
            <person name="Gonzalez J."/>
            <person name="Henrissat B."/>
            <person name="Kuo A."/>
            <person name="Liang C."/>
            <person name="Lipzen A."/>
            <person name="Lutzoni F."/>
            <person name="Magnuson J."/>
            <person name="Mondo S."/>
            <person name="Nolan M."/>
            <person name="Ohm R."/>
            <person name="Pangilinan J."/>
            <person name="Park H.-J."/>
            <person name="Ramirez L."/>
            <person name="Alfaro M."/>
            <person name="Sun H."/>
            <person name="Tritt A."/>
            <person name="Yoshinaga Y."/>
            <person name="Zwiers L.-H."/>
            <person name="Turgeon B."/>
            <person name="Goodwin S."/>
            <person name="Spatafora J."/>
            <person name="Crous P."/>
            <person name="Grigoriev I."/>
        </authorList>
    </citation>
    <scope>NUCLEOTIDE SEQUENCE</scope>
    <source>
        <strain evidence="1">CBS 130266</strain>
    </source>
</reference>
<name>A0A9P4NLP9_9PEZI</name>
<evidence type="ECO:0000313" key="2">
    <source>
        <dbReference type="Proteomes" id="UP000800235"/>
    </source>
</evidence>
<evidence type="ECO:0000313" key="1">
    <source>
        <dbReference type="EMBL" id="KAF2426605.1"/>
    </source>
</evidence>
<gene>
    <name evidence="1" type="ORF">EJ08DRAFT_663189</name>
</gene>
<dbReference type="EMBL" id="MU007063">
    <property type="protein sequence ID" value="KAF2426605.1"/>
    <property type="molecule type" value="Genomic_DNA"/>
</dbReference>
<keyword evidence="2" id="KW-1185">Reference proteome</keyword>
<dbReference type="AlphaFoldDB" id="A0A9P4NLP9"/>
<dbReference type="Proteomes" id="UP000800235">
    <property type="component" value="Unassembled WGS sequence"/>
</dbReference>
<organism evidence="1 2">
    <name type="scientific">Tothia fuscella</name>
    <dbReference type="NCBI Taxonomy" id="1048955"/>
    <lineage>
        <taxon>Eukaryota</taxon>
        <taxon>Fungi</taxon>
        <taxon>Dikarya</taxon>
        <taxon>Ascomycota</taxon>
        <taxon>Pezizomycotina</taxon>
        <taxon>Dothideomycetes</taxon>
        <taxon>Pleosporomycetidae</taxon>
        <taxon>Venturiales</taxon>
        <taxon>Cylindrosympodiaceae</taxon>
        <taxon>Tothia</taxon>
    </lineage>
</organism>
<sequence>MLNIAGAVANQGVRSVILADCPTCQILRRGVFHVASAKSTTGSRKNSTVCSYTLPGKSSGLRNLTLSSDVGSPVLSASGLSGRYDFLFDYSSAQSALSGNCTQSNTTCIAAVSCDFWSCVRAYSLDVEGGNITEKAVPITTTNLQNSFGTAGDNKLGAVDLACAGPKMTQQLRDIGYIITPEVTEWVYYKGDGRSGDGNITTKLNATIPDHCVYAMDATSSHSISLSLGRYFTGNVTSSSYAWGLMGPPQLLKLQGNGRPSLPSEHQ</sequence>
<proteinExistence type="predicted"/>
<protein>
    <submittedName>
        <fullName evidence="1">Uncharacterized protein</fullName>
    </submittedName>
</protein>
<comment type="caution">
    <text evidence="1">The sequence shown here is derived from an EMBL/GenBank/DDBJ whole genome shotgun (WGS) entry which is preliminary data.</text>
</comment>
<accession>A0A9P4NLP9</accession>